<reference evidence="2" key="1">
    <citation type="journal article" date="2007" name="J. Bacteriol.">
        <title>Comparative genome analysis of four magnetotactic bacteria reveals a complex set of group-specific genes implicated in magnetosome biomineralization and function.</title>
        <authorList>
            <person name="Richter M."/>
            <person name="Kube M."/>
            <person name="Bazylinski D.A."/>
            <person name="Lombardot T."/>
            <person name="Gloeckner F.O."/>
            <person name="Reinhardt R."/>
            <person name="Schueler D."/>
        </authorList>
    </citation>
    <scope>NUCLEOTIDE SEQUENCE</scope>
    <source>
        <strain evidence="2">MSR-1</strain>
    </source>
</reference>
<proteinExistence type="predicted"/>
<dbReference type="InterPro" id="IPR052020">
    <property type="entry name" value="Cyclic_di-GMP/3'3'-cGAMP_PDE"/>
</dbReference>
<evidence type="ECO:0000259" key="1">
    <source>
        <dbReference type="PROSITE" id="PS51832"/>
    </source>
</evidence>
<dbReference type="PROSITE" id="PS51832">
    <property type="entry name" value="HD_GYP"/>
    <property type="match status" value="1"/>
</dbReference>
<dbReference type="InterPro" id="IPR037522">
    <property type="entry name" value="HD_GYP_dom"/>
</dbReference>
<protein>
    <submittedName>
        <fullName evidence="2">HDIG</fullName>
    </submittedName>
</protein>
<dbReference type="GO" id="GO:0008081">
    <property type="term" value="F:phosphoric diester hydrolase activity"/>
    <property type="evidence" value="ECO:0007669"/>
    <property type="project" value="UniProtKB-ARBA"/>
</dbReference>
<dbReference type="PANTHER" id="PTHR45228">
    <property type="entry name" value="CYCLIC DI-GMP PHOSPHODIESTERASE TM_0186-RELATED"/>
    <property type="match status" value="1"/>
</dbReference>
<dbReference type="PANTHER" id="PTHR45228:SF5">
    <property type="entry name" value="CYCLIC DI-GMP PHOSPHODIESTERASE VC_1348-RELATED"/>
    <property type="match status" value="1"/>
</dbReference>
<dbReference type="CDD" id="cd00077">
    <property type="entry name" value="HDc"/>
    <property type="match status" value="1"/>
</dbReference>
<evidence type="ECO:0000313" key="2">
    <source>
        <dbReference type="EMBL" id="CAM77422.1"/>
    </source>
</evidence>
<organism evidence="2">
    <name type="scientific">Magnetospirillum gryphiswaldense</name>
    <dbReference type="NCBI Taxonomy" id="55518"/>
    <lineage>
        <taxon>Bacteria</taxon>
        <taxon>Pseudomonadati</taxon>
        <taxon>Pseudomonadota</taxon>
        <taxon>Alphaproteobacteria</taxon>
        <taxon>Rhodospirillales</taxon>
        <taxon>Rhodospirillaceae</taxon>
        <taxon>Magnetospirillum</taxon>
    </lineage>
</organism>
<dbReference type="SMART" id="SM00471">
    <property type="entry name" value="HDc"/>
    <property type="match status" value="1"/>
</dbReference>
<dbReference type="AlphaFoldDB" id="A4U3G5"/>
<gene>
    <name evidence="2" type="ORF">MGR_2003</name>
</gene>
<sequence length="200" mass="22421">MRGKCSSEFRDNETGLHLMRMSRMCYALARAIGKDQNWAKMIQVASPLHDVGKIGIPDSVLLKPGRLNAEELENMRRHPEIGAKIIPDHASEVIRMARRISLTHHERWDGTGYPAGLQGDEIPLEGRIAAICDVYDALLSDRPYKKSWDKELVIAYLQGNSGSHFDPHLVSVFLSILPEIDAISSRFDDDTQARTVTSVN</sequence>
<dbReference type="SUPFAM" id="SSF109604">
    <property type="entry name" value="HD-domain/PDEase-like"/>
    <property type="match status" value="1"/>
</dbReference>
<dbReference type="Gene3D" id="1.10.3210.10">
    <property type="entry name" value="Hypothetical protein af1432"/>
    <property type="match status" value="1"/>
</dbReference>
<dbReference type="Pfam" id="PF13487">
    <property type="entry name" value="HD_5"/>
    <property type="match status" value="1"/>
</dbReference>
<dbReference type="EMBL" id="CU459003">
    <property type="protein sequence ID" value="CAM77422.1"/>
    <property type="molecule type" value="Genomic_DNA"/>
</dbReference>
<feature type="domain" description="HD-GYP" evidence="1">
    <location>
        <begin position="1"/>
        <end position="189"/>
    </location>
</feature>
<accession>A4U3G5</accession>
<dbReference type="InterPro" id="IPR003607">
    <property type="entry name" value="HD/PDEase_dom"/>
</dbReference>
<name>A4U3G5_9PROT</name>